<dbReference type="PANTHER" id="PTHR42200">
    <property type="entry name" value="ARCHAEAL FLAGELLA-RELATED PROTEIN F-RELATED"/>
    <property type="match status" value="1"/>
</dbReference>
<dbReference type="PANTHER" id="PTHR42200:SF2">
    <property type="entry name" value="ARCHAEAL FLAGELLA-RELATED PROTEIN F"/>
    <property type="match status" value="1"/>
</dbReference>
<evidence type="ECO:0000313" key="1">
    <source>
        <dbReference type="EMBL" id="MBB6647691.1"/>
    </source>
</evidence>
<reference evidence="1 2" key="1">
    <citation type="submission" date="2020-08" db="EMBL/GenBank/DDBJ databases">
        <authorList>
            <person name="Seo M.-J."/>
        </authorList>
    </citation>
    <scope>NUCLEOTIDE SEQUENCE [LARGE SCALE GENOMIC DNA]</scope>
    <source>
        <strain evidence="1 2">MBLA0160</strain>
    </source>
</reference>
<proteinExistence type="predicted"/>
<gene>
    <name evidence="1" type="ORF">H5V44_15605</name>
</gene>
<sequence length="147" mass="15169">MGFGVSGSTAVVFLGVLIASGTLYTAAAGSAERVSEAHDAESEELLDRRNTVIEAAEVVYDNSSGTLNVTVTNNGTTTLSVEDTSLLVDNEYVLPNGTTVDGDTATDVWAPDQRLVFTVDTGTKPDRVKVVAGNGVAASNTTVAEVN</sequence>
<dbReference type="Pfam" id="PF01917">
    <property type="entry name" value="Flagellin_arch-type"/>
    <property type="match status" value="1"/>
</dbReference>
<accession>A0A7J9SPZ7</accession>
<keyword evidence="2" id="KW-1185">Reference proteome</keyword>
<dbReference type="Proteomes" id="UP000546257">
    <property type="component" value="Unassembled WGS sequence"/>
</dbReference>
<dbReference type="GO" id="GO:0097588">
    <property type="term" value="P:archaeal or bacterial-type flagellum-dependent cell motility"/>
    <property type="evidence" value="ECO:0007669"/>
    <property type="project" value="InterPro"/>
</dbReference>
<dbReference type="InterPro" id="IPR002774">
    <property type="entry name" value="Flagellin_arc-type"/>
</dbReference>
<dbReference type="RefSeq" id="WP_185194060.1">
    <property type="nucleotide sequence ID" value="NZ_JACKXD010000006.1"/>
</dbReference>
<comment type="caution">
    <text evidence="1">The sequence shown here is derived from an EMBL/GenBank/DDBJ whole genome shotgun (WGS) entry which is preliminary data.</text>
</comment>
<dbReference type="AlphaFoldDB" id="A0A7J9SPZ7"/>
<dbReference type="EMBL" id="JACKXD010000006">
    <property type="protein sequence ID" value="MBB6647691.1"/>
    <property type="molecule type" value="Genomic_DNA"/>
</dbReference>
<name>A0A7J9SPZ7_9EURY</name>
<evidence type="ECO:0000313" key="2">
    <source>
        <dbReference type="Proteomes" id="UP000546257"/>
    </source>
</evidence>
<organism evidence="1 2">
    <name type="scientific">Halobellus ruber</name>
    <dbReference type="NCBI Taxonomy" id="2761102"/>
    <lineage>
        <taxon>Archaea</taxon>
        <taxon>Methanobacteriati</taxon>
        <taxon>Methanobacteriota</taxon>
        <taxon>Stenosarchaea group</taxon>
        <taxon>Halobacteria</taxon>
        <taxon>Halobacteriales</taxon>
        <taxon>Haloferacaceae</taxon>
        <taxon>Halobellus</taxon>
    </lineage>
</organism>
<protein>
    <submittedName>
        <fullName evidence="1">Fla cluster protein FlaF</fullName>
    </submittedName>
</protein>
<dbReference type="GO" id="GO:0005198">
    <property type="term" value="F:structural molecule activity"/>
    <property type="evidence" value="ECO:0007669"/>
    <property type="project" value="InterPro"/>
</dbReference>